<dbReference type="EMBL" id="JBHRTR010000046">
    <property type="protein sequence ID" value="MFC3230523.1"/>
    <property type="molecule type" value="Genomic_DNA"/>
</dbReference>
<dbReference type="Pfam" id="PF23451">
    <property type="entry name" value="Zn_ribbon_PaaD"/>
    <property type="match status" value="1"/>
</dbReference>
<dbReference type="Proteomes" id="UP001595528">
    <property type="component" value="Unassembled WGS sequence"/>
</dbReference>
<dbReference type="RefSeq" id="WP_379905759.1">
    <property type="nucleotide sequence ID" value="NZ_JBHRTR010000046.1"/>
</dbReference>
<organism evidence="3 4">
    <name type="scientific">Marinibaculum pumilum</name>
    <dbReference type="NCBI Taxonomy" id="1766165"/>
    <lineage>
        <taxon>Bacteria</taxon>
        <taxon>Pseudomonadati</taxon>
        <taxon>Pseudomonadota</taxon>
        <taxon>Alphaproteobacteria</taxon>
        <taxon>Rhodospirillales</taxon>
        <taxon>Rhodospirillaceae</taxon>
        <taxon>Marinibaculum</taxon>
    </lineage>
</organism>
<evidence type="ECO:0000259" key="1">
    <source>
        <dbReference type="Pfam" id="PF01883"/>
    </source>
</evidence>
<keyword evidence="4" id="KW-1185">Reference proteome</keyword>
<dbReference type="InterPro" id="IPR052339">
    <property type="entry name" value="Fe-S_Maturation_MIP18"/>
</dbReference>
<dbReference type="PANTHER" id="PTHR42831">
    <property type="entry name" value="FE-S PROTEIN MATURATION AUXILIARY FACTOR YITW"/>
    <property type="match status" value="1"/>
</dbReference>
<protein>
    <submittedName>
        <fullName evidence="3">1,2-phenylacetyl-CoA epoxidase subunit PaaD</fullName>
    </submittedName>
</protein>
<proteinExistence type="predicted"/>
<dbReference type="PANTHER" id="PTHR42831:SF3">
    <property type="entry name" value="1,2-PHENYLACETYL-COA EPOXIDASE, SUBUNIT D-RELATED"/>
    <property type="match status" value="1"/>
</dbReference>
<name>A0ABV7L782_9PROT</name>
<dbReference type="InterPro" id="IPR011883">
    <property type="entry name" value="PaaD-like"/>
</dbReference>
<accession>A0ABV7L782</accession>
<dbReference type="InterPro" id="IPR002744">
    <property type="entry name" value="MIP18-like"/>
</dbReference>
<dbReference type="SUPFAM" id="SSF117916">
    <property type="entry name" value="Fe-S cluster assembly (FSCA) domain-like"/>
    <property type="match status" value="1"/>
</dbReference>
<comment type="caution">
    <text evidence="3">The sequence shown here is derived from an EMBL/GenBank/DDBJ whole genome shotgun (WGS) entry which is preliminary data.</text>
</comment>
<evidence type="ECO:0000313" key="3">
    <source>
        <dbReference type="EMBL" id="MFC3230523.1"/>
    </source>
</evidence>
<dbReference type="Pfam" id="PF01883">
    <property type="entry name" value="FeS_assembly_P"/>
    <property type="match status" value="1"/>
</dbReference>
<reference evidence="4" key="1">
    <citation type="journal article" date="2019" name="Int. J. Syst. Evol. Microbiol.">
        <title>The Global Catalogue of Microorganisms (GCM) 10K type strain sequencing project: providing services to taxonomists for standard genome sequencing and annotation.</title>
        <authorList>
            <consortium name="The Broad Institute Genomics Platform"/>
            <consortium name="The Broad Institute Genome Sequencing Center for Infectious Disease"/>
            <person name="Wu L."/>
            <person name="Ma J."/>
        </authorList>
    </citation>
    <scope>NUCLEOTIDE SEQUENCE [LARGE SCALE GENOMIC DNA]</scope>
    <source>
        <strain evidence="4">KCTC 42964</strain>
    </source>
</reference>
<dbReference type="InterPro" id="IPR056572">
    <property type="entry name" value="Zn_ribbon_PaaD"/>
</dbReference>
<dbReference type="NCBIfam" id="TIGR02159">
    <property type="entry name" value="PA_CoA_Oxy4"/>
    <property type="match status" value="1"/>
</dbReference>
<feature type="domain" description="MIP18 family-like" evidence="1">
    <location>
        <begin position="14"/>
        <end position="86"/>
    </location>
</feature>
<evidence type="ECO:0000259" key="2">
    <source>
        <dbReference type="Pfam" id="PF23451"/>
    </source>
</evidence>
<sequence>MATATTAGAGALERAQAAMAQVRDPEIPALTIAELGILREVAERDGGIVVTLTPTYSGCPATAAIEIEAQTALARAGLPDAQVRTVLSPAWTTDWITEEGRRKLTEAGIAPPQKAAGKAALLGLDPEIACPHCGHAETEKLSEFGATACKALYRCLGCREPFEYFKCI</sequence>
<gene>
    <name evidence="3" type="primary">paaD</name>
    <name evidence="3" type="ORF">ACFOGJ_24960</name>
</gene>
<evidence type="ECO:0000313" key="4">
    <source>
        <dbReference type="Proteomes" id="UP001595528"/>
    </source>
</evidence>
<dbReference type="Gene3D" id="3.30.300.130">
    <property type="entry name" value="Fe-S cluster assembly (FSCA)"/>
    <property type="match status" value="1"/>
</dbReference>
<dbReference type="InterPro" id="IPR034904">
    <property type="entry name" value="FSCA_dom_sf"/>
</dbReference>
<feature type="domain" description="PaaD zinc beta ribbon" evidence="2">
    <location>
        <begin position="118"/>
        <end position="166"/>
    </location>
</feature>